<dbReference type="EMBL" id="JAWDKB010000006">
    <property type="protein sequence ID" value="MDV0444076.1"/>
    <property type="molecule type" value="Genomic_DNA"/>
</dbReference>
<evidence type="ECO:0000256" key="1">
    <source>
        <dbReference type="SAM" id="Phobius"/>
    </source>
</evidence>
<gene>
    <name evidence="2" type="ORF">McpCs1_14700</name>
</gene>
<feature type="transmembrane region" description="Helical" evidence="1">
    <location>
        <begin position="12"/>
        <end position="34"/>
    </location>
</feature>
<keyword evidence="1" id="KW-1133">Transmembrane helix</keyword>
<protein>
    <submittedName>
        <fullName evidence="2">Uncharacterized protein</fullName>
    </submittedName>
</protein>
<accession>A0AAE4MH75</accession>
<keyword evidence="1" id="KW-0812">Transmembrane</keyword>
<organism evidence="2 3">
    <name type="scientific">Methanorbis rubei</name>
    <dbReference type="NCBI Taxonomy" id="3028300"/>
    <lineage>
        <taxon>Archaea</taxon>
        <taxon>Methanobacteriati</taxon>
        <taxon>Methanobacteriota</taxon>
        <taxon>Stenosarchaea group</taxon>
        <taxon>Methanomicrobia</taxon>
        <taxon>Methanomicrobiales</taxon>
        <taxon>Methanocorpusculaceae</taxon>
        <taxon>Methanorbis</taxon>
    </lineage>
</organism>
<feature type="transmembrane region" description="Helical" evidence="1">
    <location>
        <begin position="74"/>
        <end position="103"/>
    </location>
</feature>
<sequence length="111" mass="12662">MNNMAEITILNIFDAILQIIPYSIACLYYTLLSIPEIIFGIFDNILWHPVSLIWNSVIDFMSFMQTFFELSFSWGAGLIIIPCFLVCLTVLTVRLVIGVWFAIKKLIPVIG</sequence>
<keyword evidence="3" id="KW-1185">Reference proteome</keyword>
<keyword evidence="1" id="KW-0472">Membrane</keyword>
<dbReference type="Proteomes" id="UP001283212">
    <property type="component" value="Unassembled WGS sequence"/>
</dbReference>
<dbReference type="AlphaFoldDB" id="A0AAE4MH75"/>
<evidence type="ECO:0000313" key="2">
    <source>
        <dbReference type="EMBL" id="MDV0444076.1"/>
    </source>
</evidence>
<name>A0AAE4MH75_9EURY</name>
<evidence type="ECO:0000313" key="3">
    <source>
        <dbReference type="Proteomes" id="UP001283212"/>
    </source>
</evidence>
<comment type="caution">
    <text evidence="2">The sequence shown here is derived from an EMBL/GenBank/DDBJ whole genome shotgun (WGS) entry which is preliminary data.</text>
</comment>
<reference evidence="2 3" key="1">
    <citation type="submission" date="2023-06" db="EMBL/GenBank/DDBJ databases">
        <title>Genome sequence of Methancorpusculaceae sp. Cs1.</title>
        <authorList>
            <person name="Protasov E."/>
            <person name="Platt K."/>
            <person name="Poehlein A."/>
            <person name="Daniel R."/>
            <person name="Brune A."/>
        </authorList>
    </citation>
    <scope>NUCLEOTIDE SEQUENCE [LARGE SCALE GENOMIC DNA]</scope>
    <source>
        <strain evidence="2 3">Cs1</strain>
    </source>
</reference>
<proteinExistence type="predicted"/>